<dbReference type="InterPro" id="IPR019008">
    <property type="entry name" value="Beta_sandwich_EMC7"/>
</dbReference>
<dbReference type="AlphaFoldDB" id="A0A6F9DC30"/>
<evidence type="ECO:0000256" key="8">
    <source>
        <dbReference type="ARBA" id="ARBA00044558"/>
    </source>
</evidence>
<organism evidence="13">
    <name type="scientific">Phallusia mammillata</name>
    <dbReference type="NCBI Taxonomy" id="59560"/>
    <lineage>
        <taxon>Eukaryota</taxon>
        <taxon>Metazoa</taxon>
        <taxon>Chordata</taxon>
        <taxon>Tunicata</taxon>
        <taxon>Ascidiacea</taxon>
        <taxon>Phlebobranchia</taxon>
        <taxon>Ascidiidae</taxon>
        <taxon>Phallusia</taxon>
    </lineage>
</organism>
<gene>
    <name evidence="13" type="primary">Emc7</name>
</gene>
<evidence type="ECO:0000256" key="4">
    <source>
        <dbReference type="ARBA" id="ARBA00022729"/>
    </source>
</evidence>
<keyword evidence="4 11" id="KW-0732">Signal</keyword>
<keyword evidence="3 10" id="KW-0812">Transmembrane</keyword>
<dbReference type="Pfam" id="PF09430">
    <property type="entry name" value="EMC7_beta-sandw"/>
    <property type="match status" value="1"/>
</dbReference>
<protein>
    <recommendedName>
        <fullName evidence="7">Endoplasmic reticulum membrane protein complex subunit 7</fullName>
    </recommendedName>
    <alternativeName>
        <fullName evidence="8">ER membrane protein complex subunit 7</fullName>
    </alternativeName>
</protein>
<dbReference type="PANTHER" id="PTHR13605:SF4">
    <property type="entry name" value="ER MEMBRANE PROTEIN COMPLEX SUBUNIT 7"/>
    <property type="match status" value="1"/>
</dbReference>
<evidence type="ECO:0000256" key="10">
    <source>
        <dbReference type="SAM" id="Phobius"/>
    </source>
</evidence>
<dbReference type="GO" id="GO:0072546">
    <property type="term" value="C:EMC complex"/>
    <property type="evidence" value="ECO:0007669"/>
    <property type="project" value="TreeGrafter"/>
</dbReference>
<dbReference type="InterPro" id="IPR013784">
    <property type="entry name" value="Carb-bd-like_fold"/>
</dbReference>
<evidence type="ECO:0000313" key="13">
    <source>
        <dbReference type="EMBL" id="CAB3242434.1"/>
    </source>
</evidence>
<evidence type="ECO:0000256" key="7">
    <source>
        <dbReference type="ARBA" id="ARBA00044526"/>
    </source>
</evidence>
<evidence type="ECO:0000256" key="9">
    <source>
        <dbReference type="SAM" id="MobiDB-lite"/>
    </source>
</evidence>
<dbReference type="PANTHER" id="PTHR13605">
    <property type="entry name" value="ER MEMBRANE PROTEIN COMPLEX SUBUNIT 7"/>
    <property type="match status" value="1"/>
</dbReference>
<evidence type="ECO:0000256" key="5">
    <source>
        <dbReference type="ARBA" id="ARBA00022989"/>
    </source>
</evidence>
<feature type="transmembrane region" description="Helical" evidence="10">
    <location>
        <begin position="137"/>
        <end position="155"/>
    </location>
</feature>
<feature type="compositionally biased region" description="Polar residues" evidence="9">
    <location>
        <begin position="175"/>
        <end position="191"/>
    </location>
</feature>
<comment type="subcellular location">
    <subcellularLocation>
        <location evidence="1">Membrane</location>
        <topology evidence="1">Single-pass membrane protein</topology>
    </subcellularLocation>
</comment>
<feature type="chain" id="PRO_5026299714" description="Endoplasmic reticulum membrane protein complex subunit 7" evidence="11">
    <location>
        <begin position="20"/>
        <end position="212"/>
    </location>
</feature>
<comment type="similarity">
    <text evidence="2">Belongs to the EMC7 family.</text>
</comment>
<reference evidence="13" key="1">
    <citation type="submission" date="2020-04" db="EMBL/GenBank/DDBJ databases">
        <authorList>
            <person name="Neveu A P."/>
        </authorList>
    </citation>
    <scope>NUCLEOTIDE SEQUENCE</scope>
    <source>
        <tissue evidence="13">Whole embryo</tissue>
    </source>
</reference>
<feature type="region of interest" description="Disordered" evidence="9">
    <location>
        <begin position="173"/>
        <end position="212"/>
    </location>
</feature>
<evidence type="ECO:0000256" key="1">
    <source>
        <dbReference type="ARBA" id="ARBA00004167"/>
    </source>
</evidence>
<dbReference type="SUPFAM" id="SSF49452">
    <property type="entry name" value="Starch-binding domain-like"/>
    <property type="match status" value="1"/>
</dbReference>
<feature type="domain" description="ER membrane protein complex subunit 7 beta-sandwich" evidence="12">
    <location>
        <begin position="32"/>
        <end position="140"/>
    </location>
</feature>
<evidence type="ECO:0000256" key="6">
    <source>
        <dbReference type="ARBA" id="ARBA00023136"/>
    </source>
</evidence>
<dbReference type="InterPro" id="IPR039163">
    <property type="entry name" value="EMC7"/>
</dbReference>
<evidence type="ECO:0000259" key="12">
    <source>
        <dbReference type="Pfam" id="PF09430"/>
    </source>
</evidence>
<sequence>MYRRIDCLLLLLCVSLCTAFKIEGKVSIPSGKALEETRVLVDDGTYRGFIKNDGSFVVHNIPSGSYVLEVVSPVYFFEPIRVELSTKGNVRARKLNLVKPSAVSLLKYPVDLKPIGLTKYFQEREKFSIFDMLKNPMVLMMVLPMLILVVLPKMMNTSDPEVRKEMEESMKMFNPGQSQMPDLSEAVTNFFKSGPSKKSASSTKSIKSKKQK</sequence>
<feature type="compositionally biased region" description="Low complexity" evidence="9">
    <location>
        <begin position="192"/>
        <end position="205"/>
    </location>
</feature>
<evidence type="ECO:0000256" key="2">
    <source>
        <dbReference type="ARBA" id="ARBA00008880"/>
    </source>
</evidence>
<proteinExistence type="evidence at transcript level"/>
<evidence type="ECO:0000256" key="11">
    <source>
        <dbReference type="SAM" id="SignalP"/>
    </source>
</evidence>
<name>A0A6F9DC30_9ASCI</name>
<feature type="signal peptide" evidence="11">
    <location>
        <begin position="1"/>
        <end position="19"/>
    </location>
</feature>
<keyword evidence="6 10" id="KW-0472">Membrane</keyword>
<dbReference type="EMBL" id="LR784847">
    <property type="protein sequence ID" value="CAB3242434.1"/>
    <property type="molecule type" value="mRNA"/>
</dbReference>
<accession>A0A6F9DC30</accession>
<evidence type="ECO:0000256" key="3">
    <source>
        <dbReference type="ARBA" id="ARBA00022692"/>
    </source>
</evidence>
<dbReference type="GO" id="GO:0030246">
    <property type="term" value="F:carbohydrate binding"/>
    <property type="evidence" value="ECO:0007669"/>
    <property type="project" value="InterPro"/>
</dbReference>
<keyword evidence="5 10" id="KW-1133">Transmembrane helix</keyword>